<dbReference type="STRING" id="1577474.GA0111570_10366"/>
<name>A0A1G6GFH6_9ACTN</name>
<proteinExistence type="predicted"/>
<feature type="transmembrane region" description="Helical" evidence="1">
    <location>
        <begin position="244"/>
        <end position="262"/>
    </location>
</feature>
<keyword evidence="1" id="KW-0812">Transmembrane</keyword>
<gene>
    <name evidence="2" type="ORF">GA0111570_10366</name>
</gene>
<dbReference type="AlphaFoldDB" id="A0A1G6GFH6"/>
<feature type="transmembrane region" description="Helical" evidence="1">
    <location>
        <begin position="212"/>
        <end position="232"/>
    </location>
</feature>
<reference evidence="2 3" key="1">
    <citation type="submission" date="2016-06" db="EMBL/GenBank/DDBJ databases">
        <authorList>
            <person name="Olsen C.W."/>
            <person name="Carey S."/>
            <person name="Hinshaw L."/>
            <person name="Karasin A.I."/>
        </authorList>
    </citation>
    <scope>NUCLEOTIDE SEQUENCE [LARGE SCALE GENOMIC DNA]</scope>
    <source>
        <strain evidence="2 3">LZ-22</strain>
    </source>
</reference>
<evidence type="ECO:0000256" key="1">
    <source>
        <dbReference type="SAM" id="Phobius"/>
    </source>
</evidence>
<dbReference type="OrthoDB" id="3732900at2"/>
<keyword evidence="1" id="KW-1133">Transmembrane helix</keyword>
<evidence type="ECO:0000313" key="2">
    <source>
        <dbReference type="EMBL" id="SDB80747.1"/>
    </source>
</evidence>
<dbReference type="Proteomes" id="UP000199086">
    <property type="component" value="Unassembled WGS sequence"/>
</dbReference>
<dbReference type="RefSeq" id="WP_092607356.1">
    <property type="nucleotide sequence ID" value="NZ_FMYF01000003.1"/>
</dbReference>
<keyword evidence="3" id="KW-1185">Reference proteome</keyword>
<feature type="transmembrane region" description="Helical" evidence="1">
    <location>
        <begin position="56"/>
        <end position="89"/>
    </location>
</feature>
<organism evidence="2 3">
    <name type="scientific">Raineyella antarctica</name>
    <dbReference type="NCBI Taxonomy" id="1577474"/>
    <lineage>
        <taxon>Bacteria</taxon>
        <taxon>Bacillati</taxon>
        <taxon>Actinomycetota</taxon>
        <taxon>Actinomycetes</taxon>
        <taxon>Propionibacteriales</taxon>
        <taxon>Propionibacteriaceae</taxon>
        <taxon>Raineyella</taxon>
    </lineage>
</organism>
<protein>
    <submittedName>
        <fullName evidence="2">Tight adherence protein B</fullName>
    </submittedName>
</protein>
<accession>A0A1G6GFH6</accession>
<dbReference type="EMBL" id="FMYF01000003">
    <property type="protein sequence ID" value="SDB80747.1"/>
    <property type="molecule type" value="Genomic_DNA"/>
</dbReference>
<sequence>MSAVLWALAAAAAIARWWGPMPAPALPRLVDQPVAASRQVEPRRRPRRWLALAGGAITLVAACTALGGATIGLLVTVALLVGATAVTLLRSRRAGQRRQAAEAEVARACSLLAAEVRAGRPPESAVEVVAADCPVLAPAAGALAVGEDAVRIWAVQATGAGHGGLEALARAWAVSRACGAPMGPALDQVARALEQDAEVGRTIRGELASAQATGQLMSVLPLVGIGLGYTIGGHPLDFLLDDRIGQACTLVATVLACAGTLWTHALGRRPARGG</sequence>
<dbReference type="PANTHER" id="PTHR35007:SF4">
    <property type="entry name" value="CONSERVED TRANSMEMBRANE PROTEIN-RELATED"/>
    <property type="match status" value="1"/>
</dbReference>
<dbReference type="PANTHER" id="PTHR35007">
    <property type="entry name" value="INTEGRAL MEMBRANE PROTEIN-RELATED"/>
    <property type="match status" value="1"/>
</dbReference>
<keyword evidence="1" id="KW-0472">Membrane</keyword>
<evidence type="ECO:0000313" key="3">
    <source>
        <dbReference type="Proteomes" id="UP000199086"/>
    </source>
</evidence>